<dbReference type="SUPFAM" id="SSF52833">
    <property type="entry name" value="Thioredoxin-like"/>
    <property type="match status" value="1"/>
</dbReference>
<dbReference type="InterPro" id="IPR036249">
    <property type="entry name" value="Thioredoxin-like_sf"/>
</dbReference>
<comment type="caution">
    <text evidence="3">The sequence shown here is derived from an EMBL/GenBank/DDBJ whole genome shotgun (WGS) entry which is preliminary data.</text>
</comment>
<keyword evidence="1" id="KW-0812">Transmembrane</keyword>
<protein>
    <recommendedName>
        <fullName evidence="4">Thioredoxin domain-containing protein</fullName>
    </recommendedName>
</protein>
<proteinExistence type="predicted"/>
<sequence length="187" mass="20851">MSKNKSRKKVKKPSKKPLALIVLGVTILVAIAITIIVISLYTSSSSKGIPLYTSTSIFGYVNLENSNEYVRTLLSYTNCTNSLCIILFGSKGCPHCHAMYEFFVGNTRYRDICRILWLEADAKAYKLFYNLSQIEISSGIDMRIAGSVPHMLVAKNNSIYTIVVGEVKDEGFWDKLLSSTQTSEISK</sequence>
<feature type="transmembrane region" description="Helical" evidence="1">
    <location>
        <begin position="20"/>
        <end position="41"/>
    </location>
</feature>
<dbReference type="EMBL" id="DTCK01000042">
    <property type="protein sequence ID" value="HGQ36586.1"/>
    <property type="molecule type" value="Genomic_DNA"/>
</dbReference>
<evidence type="ECO:0000256" key="1">
    <source>
        <dbReference type="SAM" id="Phobius"/>
    </source>
</evidence>
<gene>
    <name evidence="3" type="ORF">ENU08_07670</name>
    <name evidence="2" type="ORF">ENU41_07955</name>
</gene>
<organism evidence="3">
    <name type="scientific">Ignisphaera aggregans</name>
    <dbReference type="NCBI Taxonomy" id="334771"/>
    <lineage>
        <taxon>Archaea</taxon>
        <taxon>Thermoproteota</taxon>
        <taxon>Thermoprotei</taxon>
        <taxon>Desulfurococcales</taxon>
        <taxon>Desulfurococcaceae</taxon>
        <taxon>Ignisphaera</taxon>
    </lineage>
</organism>
<dbReference type="EMBL" id="DTBD01000070">
    <property type="protein sequence ID" value="HGQ65105.1"/>
    <property type="molecule type" value="Genomic_DNA"/>
</dbReference>
<name>A0A7C4NLP3_9CREN</name>
<evidence type="ECO:0000313" key="2">
    <source>
        <dbReference type="EMBL" id="HGQ36586.1"/>
    </source>
</evidence>
<reference evidence="3" key="1">
    <citation type="journal article" date="2020" name="mSystems">
        <title>Genome- and Community-Level Interaction Insights into Carbon Utilization and Element Cycling Functions of Hydrothermarchaeota in Hydrothermal Sediment.</title>
        <authorList>
            <person name="Zhou Z."/>
            <person name="Liu Y."/>
            <person name="Xu W."/>
            <person name="Pan J."/>
            <person name="Luo Z.H."/>
            <person name="Li M."/>
        </authorList>
    </citation>
    <scope>NUCLEOTIDE SEQUENCE [LARGE SCALE GENOMIC DNA]</scope>
    <source>
        <strain evidence="3">SpSt-637</strain>
        <strain evidence="2">SpSt-667</strain>
    </source>
</reference>
<dbReference type="AlphaFoldDB" id="A0A7C4NLP3"/>
<evidence type="ECO:0008006" key="4">
    <source>
        <dbReference type="Google" id="ProtNLM"/>
    </source>
</evidence>
<evidence type="ECO:0000313" key="3">
    <source>
        <dbReference type="EMBL" id="HGQ65105.1"/>
    </source>
</evidence>
<keyword evidence="1" id="KW-0472">Membrane</keyword>
<accession>A0A7C4NLP3</accession>
<keyword evidence="1" id="KW-1133">Transmembrane helix</keyword>